<dbReference type="Pfam" id="PF04326">
    <property type="entry name" value="SLFN_AlbA_2"/>
    <property type="match status" value="1"/>
</dbReference>
<accession>A0A382UUX5</accession>
<feature type="non-terminal residue" evidence="3">
    <location>
        <position position="1"/>
    </location>
</feature>
<protein>
    <recommendedName>
        <fullName evidence="2">Schlafen AlbA-2 domain-containing protein</fullName>
    </recommendedName>
</protein>
<gene>
    <name evidence="3" type="ORF">METZ01_LOCUS390898</name>
</gene>
<proteinExistence type="predicted"/>
<name>A0A382UUX5_9ZZZZ</name>
<dbReference type="InterPro" id="IPR038461">
    <property type="entry name" value="Schlafen_AlbA_2_dom_sf"/>
</dbReference>
<feature type="region of interest" description="Disordered" evidence="1">
    <location>
        <begin position="180"/>
        <end position="201"/>
    </location>
</feature>
<evidence type="ECO:0000259" key="2">
    <source>
        <dbReference type="Pfam" id="PF04326"/>
    </source>
</evidence>
<dbReference type="Gene3D" id="3.30.950.30">
    <property type="entry name" value="Schlafen, AAA domain"/>
    <property type="match status" value="1"/>
</dbReference>
<feature type="compositionally biased region" description="Basic and acidic residues" evidence="1">
    <location>
        <begin position="190"/>
        <end position="201"/>
    </location>
</feature>
<evidence type="ECO:0000313" key="3">
    <source>
        <dbReference type="EMBL" id="SVD38044.1"/>
    </source>
</evidence>
<evidence type="ECO:0000256" key="1">
    <source>
        <dbReference type="SAM" id="MobiDB-lite"/>
    </source>
</evidence>
<organism evidence="3">
    <name type="scientific">marine metagenome</name>
    <dbReference type="NCBI Taxonomy" id="408172"/>
    <lineage>
        <taxon>unclassified sequences</taxon>
        <taxon>metagenomes</taxon>
        <taxon>ecological metagenomes</taxon>
    </lineage>
</organism>
<dbReference type="InterPro" id="IPR007421">
    <property type="entry name" value="Schlafen_AlbA_2_dom"/>
</dbReference>
<dbReference type="EMBL" id="UINC01146989">
    <property type="protein sequence ID" value="SVD38044.1"/>
    <property type="molecule type" value="Genomic_DNA"/>
</dbReference>
<feature type="domain" description="Schlafen AlbA-2" evidence="2">
    <location>
        <begin position="26"/>
        <end position="183"/>
    </location>
</feature>
<dbReference type="AlphaFoldDB" id="A0A382UUX5"/>
<reference evidence="3" key="1">
    <citation type="submission" date="2018-05" db="EMBL/GenBank/DDBJ databases">
        <authorList>
            <person name="Lanie J.A."/>
            <person name="Ng W.-L."/>
            <person name="Kazmierczak K.M."/>
            <person name="Andrzejewski T.M."/>
            <person name="Davidsen T.M."/>
            <person name="Wayne K.J."/>
            <person name="Tettelin H."/>
            <person name="Glass J.I."/>
            <person name="Rusch D."/>
            <person name="Podicherti R."/>
            <person name="Tsui H.-C.T."/>
            <person name="Winkler M.E."/>
        </authorList>
    </citation>
    <scope>NUCLEOTIDE SEQUENCE</scope>
</reference>
<sequence>ERRLKEMLRAANKQSPLERMIAEGDESNSFELKSSVWATYNGETGERVITASKNLKTEDSVIKTIAAFLNTEGGKLIIGVQDRPQRRVVGIEADFEYSGKTKDIESFQNGLSELIRSATGVDSIVGTFVRISVEELEGKMVCVVDVVQRQPKEWTWVNVKTMAGGLPMEEAFFVRSGPQTKHLKSQASAHEWRTSRMDNSE</sequence>